<dbReference type="WBParaSite" id="ACAC_0000919901-mRNA-1">
    <property type="protein sequence ID" value="ACAC_0000919901-mRNA-1"/>
    <property type="gene ID" value="ACAC_0000919901"/>
</dbReference>
<accession>A0A0K0DED3</accession>
<protein>
    <submittedName>
        <fullName evidence="2">LXG domain-containing protein</fullName>
    </submittedName>
</protein>
<sequence>MLEGIQQTATKYANFIIMSNLTLASHKRILMRYTNQLQNVLTRFKDAQLEEISFQNLQDEITPIVIYTSLQQVEGLASLENMTIKFQHALDELAVVEKTHPTLPNIEDEFAQYLSAAEEAIGNTFDYHVFLDARIHGLKAHAKLLNTSHKSSTTDSGKDETTTIAVAKNLVLPTIAIPTFNGDIWGWDNFSELFNLNVHSQNLSQLQKFN</sequence>
<dbReference type="AlphaFoldDB" id="A0A0K0DED3"/>
<evidence type="ECO:0000313" key="2">
    <source>
        <dbReference type="WBParaSite" id="ACAC_0000919901-mRNA-1"/>
    </source>
</evidence>
<dbReference type="Proteomes" id="UP000035642">
    <property type="component" value="Unassembled WGS sequence"/>
</dbReference>
<proteinExistence type="predicted"/>
<dbReference type="STRING" id="6313.A0A0K0DED3"/>
<keyword evidence="1" id="KW-1185">Reference proteome</keyword>
<name>A0A0K0DED3_ANGCA</name>
<organism evidence="1 2">
    <name type="scientific">Angiostrongylus cantonensis</name>
    <name type="common">Rat lungworm</name>
    <dbReference type="NCBI Taxonomy" id="6313"/>
    <lineage>
        <taxon>Eukaryota</taxon>
        <taxon>Metazoa</taxon>
        <taxon>Ecdysozoa</taxon>
        <taxon>Nematoda</taxon>
        <taxon>Chromadorea</taxon>
        <taxon>Rhabditida</taxon>
        <taxon>Rhabditina</taxon>
        <taxon>Rhabditomorpha</taxon>
        <taxon>Strongyloidea</taxon>
        <taxon>Metastrongylidae</taxon>
        <taxon>Angiostrongylus</taxon>
    </lineage>
</organism>
<reference evidence="2" key="2">
    <citation type="submission" date="2017-02" db="UniProtKB">
        <authorList>
            <consortium name="WormBaseParasite"/>
        </authorList>
    </citation>
    <scope>IDENTIFICATION</scope>
</reference>
<evidence type="ECO:0000313" key="1">
    <source>
        <dbReference type="Proteomes" id="UP000035642"/>
    </source>
</evidence>
<reference evidence="1" key="1">
    <citation type="submission" date="2012-09" db="EMBL/GenBank/DDBJ databases">
        <authorList>
            <person name="Martin A.A."/>
        </authorList>
    </citation>
    <scope>NUCLEOTIDE SEQUENCE</scope>
</reference>